<reference evidence="8" key="2">
    <citation type="submission" date="2020-02" db="EMBL/GenBank/DDBJ databases">
        <authorList>
            <person name="Matsumoto Y."/>
            <person name="Motooka D."/>
            <person name="Nakamura S."/>
        </authorList>
    </citation>
    <scope>NUCLEOTIDE SEQUENCE</scope>
    <source>
        <strain evidence="8">JCM 13671</strain>
    </source>
</reference>
<keyword evidence="4" id="KW-0378">Hydrolase</keyword>
<accession>A0A7I7XUS2</accession>
<evidence type="ECO:0000256" key="6">
    <source>
        <dbReference type="ARBA" id="ARBA00029466"/>
    </source>
</evidence>
<dbReference type="GO" id="GO:0006298">
    <property type="term" value="P:mismatch repair"/>
    <property type="evidence" value="ECO:0007669"/>
    <property type="project" value="InterPro"/>
</dbReference>
<reference evidence="8" key="1">
    <citation type="journal article" date="2019" name="Emerg. Microbes Infect.">
        <title>Comprehensive subspecies identification of 175 nontuberculous mycobacteria species based on 7547 genomic profiles.</title>
        <authorList>
            <person name="Matsumoto Y."/>
            <person name="Kinjo T."/>
            <person name="Motooka D."/>
            <person name="Nabeya D."/>
            <person name="Jung N."/>
            <person name="Uechi K."/>
            <person name="Horii T."/>
            <person name="Iida T."/>
            <person name="Fujita J."/>
            <person name="Nakamura S."/>
        </authorList>
    </citation>
    <scope>NUCLEOTIDE SEQUENCE [LARGE SCALE GENOMIC DNA]</scope>
    <source>
        <strain evidence="8">JCM 13671</strain>
    </source>
</reference>
<dbReference type="EMBL" id="AP022612">
    <property type="protein sequence ID" value="BBZ33019.1"/>
    <property type="molecule type" value="Genomic_DNA"/>
</dbReference>
<feature type="region of interest" description="Disordered" evidence="7">
    <location>
        <begin position="1"/>
        <end position="28"/>
    </location>
</feature>
<dbReference type="SUPFAM" id="SSF52980">
    <property type="entry name" value="Restriction endonuclease-like"/>
    <property type="match status" value="1"/>
</dbReference>
<dbReference type="Proteomes" id="UP000466931">
    <property type="component" value="Chromosome"/>
</dbReference>
<evidence type="ECO:0000256" key="3">
    <source>
        <dbReference type="ARBA" id="ARBA00022763"/>
    </source>
</evidence>
<dbReference type="CDD" id="cd00221">
    <property type="entry name" value="Vsr"/>
    <property type="match status" value="1"/>
</dbReference>
<dbReference type="RefSeq" id="WP_085152443.1">
    <property type="nucleotide sequence ID" value="NZ_AP022612.1"/>
</dbReference>
<evidence type="ECO:0000256" key="4">
    <source>
        <dbReference type="ARBA" id="ARBA00022801"/>
    </source>
</evidence>
<evidence type="ECO:0000256" key="5">
    <source>
        <dbReference type="ARBA" id="ARBA00023204"/>
    </source>
</evidence>
<keyword evidence="3" id="KW-0227">DNA damage</keyword>
<dbReference type="OrthoDB" id="9801520at2"/>
<sequence>MSTGESWASSHIARETMRANRSRDTGPEKALRSALHASGLRFRVAARPIPGLRRTADIVFRPLRIAVYVDGCFWHGCPEHYTAPRANSEFWRNKVEGNRARDRNTDELMDAAGWTVVRVWEHEDPLLAAERVAALVRERRAAEEARRHSPRTARQ</sequence>
<keyword evidence="1" id="KW-0540">Nuclease</keyword>
<dbReference type="Gene3D" id="3.40.960.10">
    <property type="entry name" value="VSR Endonuclease"/>
    <property type="match status" value="1"/>
</dbReference>
<keyword evidence="9" id="KW-1185">Reference proteome</keyword>
<dbReference type="GO" id="GO:0004519">
    <property type="term" value="F:endonuclease activity"/>
    <property type="evidence" value="ECO:0007669"/>
    <property type="project" value="UniProtKB-KW"/>
</dbReference>
<proteinExistence type="inferred from homology"/>
<protein>
    <submittedName>
        <fullName evidence="8">Uncharacterized protein</fullName>
    </submittedName>
</protein>
<keyword evidence="5" id="KW-0234">DNA repair</keyword>
<dbReference type="AlphaFoldDB" id="A0A7I7XUS2"/>
<feature type="compositionally biased region" description="Basic and acidic residues" evidence="7">
    <location>
        <begin position="12"/>
        <end position="28"/>
    </location>
</feature>
<dbReference type="InterPro" id="IPR011335">
    <property type="entry name" value="Restrct_endonuc-II-like"/>
</dbReference>
<dbReference type="Pfam" id="PF03852">
    <property type="entry name" value="Vsr"/>
    <property type="match status" value="1"/>
</dbReference>
<organism evidence="8 9">
    <name type="scientific">Mycolicibacterium confluentis</name>
    <dbReference type="NCBI Taxonomy" id="28047"/>
    <lineage>
        <taxon>Bacteria</taxon>
        <taxon>Bacillati</taxon>
        <taxon>Actinomycetota</taxon>
        <taxon>Actinomycetes</taxon>
        <taxon>Mycobacteriales</taxon>
        <taxon>Mycobacteriaceae</taxon>
        <taxon>Mycolicibacterium</taxon>
    </lineage>
</organism>
<comment type="similarity">
    <text evidence="6">Belongs to the Vsr family.</text>
</comment>
<evidence type="ECO:0000313" key="9">
    <source>
        <dbReference type="Proteomes" id="UP000466931"/>
    </source>
</evidence>
<evidence type="ECO:0000256" key="7">
    <source>
        <dbReference type="SAM" id="MobiDB-lite"/>
    </source>
</evidence>
<evidence type="ECO:0000256" key="2">
    <source>
        <dbReference type="ARBA" id="ARBA00022759"/>
    </source>
</evidence>
<keyword evidence="2" id="KW-0255">Endonuclease</keyword>
<gene>
    <name evidence="8" type="ORF">MCNF_16240</name>
</gene>
<name>A0A7I7XUS2_9MYCO</name>
<evidence type="ECO:0000313" key="8">
    <source>
        <dbReference type="EMBL" id="BBZ33019.1"/>
    </source>
</evidence>
<dbReference type="GO" id="GO:0016787">
    <property type="term" value="F:hydrolase activity"/>
    <property type="evidence" value="ECO:0007669"/>
    <property type="project" value="UniProtKB-KW"/>
</dbReference>
<dbReference type="InterPro" id="IPR004603">
    <property type="entry name" value="DNA_mismatch_endonuc_vsr"/>
</dbReference>
<evidence type="ECO:0000256" key="1">
    <source>
        <dbReference type="ARBA" id="ARBA00022722"/>
    </source>
</evidence>
<dbReference type="NCBIfam" id="TIGR00632">
    <property type="entry name" value="vsr"/>
    <property type="match status" value="1"/>
</dbReference>